<keyword evidence="4" id="KW-1185">Reference proteome</keyword>
<reference evidence="3 4" key="1">
    <citation type="submission" date="2019-06" db="EMBL/GenBank/DDBJ databases">
        <authorList>
            <person name="Jiang L."/>
        </authorList>
    </citation>
    <scope>NUCLEOTIDE SEQUENCE [LARGE SCALE GENOMIC DNA]</scope>
    <source>
        <strain evidence="3 4">YIM 48858</strain>
    </source>
</reference>
<dbReference type="PANTHER" id="PTHR46637:SF1">
    <property type="entry name" value="BLL5188 PROTEIN"/>
    <property type="match status" value="1"/>
</dbReference>
<dbReference type="EMBL" id="VDFV01000011">
    <property type="protein sequence ID" value="TNC71756.1"/>
    <property type="molecule type" value="Genomic_DNA"/>
</dbReference>
<evidence type="ECO:0000259" key="2">
    <source>
        <dbReference type="Pfam" id="PF13340"/>
    </source>
</evidence>
<organism evidence="3 4">
    <name type="scientific">Rubellimicrobium roseum</name>
    <dbReference type="NCBI Taxonomy" id="687525"/>
    <lineage>
        <taxon>Bacteria</taxon>
        <taxon>Pseudomonadati</taxon>
        <taxon>Pseudomonadota</taxon>
        <taxon>Alphaproteobacteria</taxon>
        <taxon>Rhodobacterales</taxon>
        <taxon>Roseobacteraceae</taxon>
        <taxon>Rubellimicrobium</taxon>
    </lineage>
</organism>
<gene>
    <name evidence="3" type="ORF">FHG71_10030</name>
</gene>
<dbReference type="InterPro" id="IPR052909">
    <property type="entry name" value="Transposase_6_like"/>
</dbReference>
<name>A0A5C4NF84_9RHOB</name>
<evidence type="ECO:0000256" key="1">
    <source>
        <dbReference type="SAM" id="MobiDB-lite"/>
    </source>
</evidence>
<dbReference type="Proteomes" id="UP000305709">
    <property type="component" value="Unassembled WGS sequence"/>
</dbReference>
<feature type="domain" description="Insertion element IS402-like" evidence="2">
    <location>
        <begin position="1"/>
        <end position="42"/>
    </location>
</feature>
<feature type="region of interest" description="Disordered" evidence="1">
    <location>
        <begin position="75"/>
        <end position="95"/>
    </location>
</feature>
<dbReference type="AlphaFoldDB" id="A0A5C4NF84"/>
<protein>
    <submittedName>
        <fullName evidence="3">Transposase</fullName>
    </submittedName>
</protein>
<evidence type="ECO:0000313" key="4">
    <source>
        <dbReference type="Proteomes" id="UP000305709"/>
    </source>
</evidence>
<evidence type="ECO:0000313" key="3">
    <source>
        <dbReference type="EMBL" id="TNC71756.1"/>
    </source>
</evidence>
<dbReference type="PANTHER" id="PTHR46637">
    <property type="entry name" value="TIS1421-TRANSPOSASE PROTEIN A"/>
    <property type="match status" value="1"/>
</dbReference>
<proteinExistence type="predicted"/>
<sequence length="95" mass="10402">MDGIVFVLRSGIPWEMLPCELGCSGMTCWRRLRNWQEVGLWAGPHRVLLERLSDAGQLDWSRASLDNASVAAKGGCRDLASPDDEPNGPQPPLGN</sequence>
<comment type="caution">
    <text evidence="3">The sequence shown here is derived from an EMBL/GenBank/DDBJ whole genome shotgun (WGS) entry which is preliminary data.</text>
</comment>
<dbReference type="OrthoDB" id="32553at2"/>
<dbReference type="Pfam" id="PF13340">
    <property type="entry name" value="DUF4096"/>
    <property type="match status" value="1"/>
</dbReference>
<dbReference type="InterPro" id="IPR025161">
    <property type="entry name" value="IS402-like_dom"/>
</dbReference>
<accession>A0A5C4NF84</accession>